<evidence type="ECO:0000259" key="4">
    <source>
        <dbReference type="Pfam" id="PF00009"/>
    </source>
</evidence>
<evidence type="ECO:0000313" key="5">
    <source>
        <dbReference type="EMBL" id="MBE6502628.1"/>
    </source>
</evidence>
<keyword evidence="3" id="KW-0342">GTP-binding</keyword>
<evidence type="ECO:0000256" key="1">
    <source>
        <dbReference type="ARBA" id="ARBA00022741"/>
    </source>
</evidence>
<protein>
    <submittedName>
        <fullName evidence="5">Translation initiation factor IF-2 subunit gamma</fullName>
    </submittedName>
</protein>
<dbReference type="InterPro" id="IPR000795">
    <property type="entry name" value="T_Tr_GTP-bd_dom"/>
</dbReference>
<dbReference type="Gene3D" id="3.40.50.300">
    <property type="entry name" value="P-loop containing nucleotide triphosphate hydrolases"/>
    <property type="match status" value="1"/>
</dbReference>
<dbReference type="GO" id="GO:0000049">
    <property type="term" value="F:tRNA binding"/>
    <property type="evidence" value="ECO:0007669"/>
    <property type="project" value="TreeGrafter"/>
</dbReference>
<dbReference type="PANTHER" id="PTHR42854:SF3">
    <property type="entry name" value="EUKARYOTIC TRANSLATION INITIATION FACTOR 2 SUBUNIT 3-RELATED"/>
    <property type="match status" value="1"/>
</dbReference>
<organism evidence="5 6">
    <name type="scientific">Methanobrevibacter thaueri</name>
    <dbReference type="NCBI Taxonomy" id="190975"/>
    <lineage>
        <taxon>Archaea</taxon>
        <taxon>Methanobacteriati</taxon>
        <taxon>Methanobacteriota</taxon>
        <taxon>Methanomada group</taxon>
        <taxon>Methanobacteria</taxon>
        <taxon>Methanobacteriales</taxon>
        <taxon>Methanobacteriaceae</taxon>
        <taxon>Methanobrevibacter</taxon>
    </lineage>
</organism>
<keyword evidence="1" id="KW-0547">Nucleotide-binding</keyword>
<dbReference type="AlphaFoldDB" id="A0A8T3VIW6"/>
<sequence length="57" mass="6255">MNVQSDVNIGLVGHVDHGKTTLTKALSGVWTDTHSEETKRGISIRLGYADIEFKKCP</sequence>
<dbReference type="InterPro" id="IPR050543">
    <property type="entry name" value="eIF2G"/>
</dbReference>
<keyword evidence="5" id="KW-0396">Initiation factor</keyword>
<dbReference type="GO" id="GO:0001731">
    <property type="term" value="P:formation of translation preinitiation complex"/>
    <property type="evidence" value="ECO:0007669"/>
    <property type="project" value="TreeGrafter"/>
</dbReference>
<dbReference type="RefSeq" id="WP_303739694.1">
    <property type="nucleotide sequence ID" value="NZ_SUTK01000088.1"/>
</dbReference>
<reference evidence="5" key="1">
    <citation type="submission" date="2019-04" db="EMBL/GenBank/DDBJ databases">
        <title>Evolution of Biomass-Degrading Anaerobic Consortia Revealed by Metagenomics.</title>
        <authorList>
            <person name="Peng X."/>
        </authorList>
    </citation>
    <scope>NUCLEOTIDE SEQUENCE</scope>
    <source>
        <strain evidence="5">SIG18</strain>
    </source>
</reference>
<name>A0A8T3VIW6_9EURY</name>
<comment type="caution">
    <text evidence="5">The sequence shown here is derived from an EMBL/GenBank/DDBJ whole genome shotgun (WGS) entry which is preliminary data.</text>
</comment>
<dbReference type="GO" id="GO:0003924">
    <property type="term" value="F:GTPase activity"/>
    <property type="evidence" value="ECO:0007669"/>
    <property type="project" value="InterPro"/>
</dbReference>
<dbReference type="PANTHER" id="PTHR42854">
    <property type="entry name" value="EUKARYOTIC TRANSLATION INITIATION FACTOR 2 SUBUNIT 3 FAMILY MEMBER"/>
    <property type="match status" value="1"/>
</dbReference>
<evidence type="ECO:0000256" key="3">
    <source>
        <dbReference type="ARBA" id="ARBA00023134"/>
    </source>
</evidence>
<dbReference type="SUPFAM" id="SSF52540">
    <property type="entry name" value="P-loop containing nucleoside triphosphate hydrolases"/>
    <property type="match status" value="1"/>
</dbReference>
<dbReference type="GO" id="GO:0003743">
    <property type="term" value="F:translation initiation factor activity"/>
    <property type="evidence" value="ECO:0007669"/>
    <property type="project" value="UniProtKB-KW"/>
</dbReference>
<evidence type="ECO:0000256" key="2">
    <source>
        <dbReference type="ARBA" id="ARBA00022917"/>
    </source>
</evidence>
<feature type="non-terminal residue" evidence="5">
    <location>
        <position position="57"/>
    </location>
</feature>
<dbReference type="InterPro" id="IPR027417">
    <property type="entry name" value="P-loop_NTPase"/>
</dbReference>
<dbReference type="GO" id="GO:0005525">
    <property type="term" value="F:GTP binding"/>
    <property type="evidence" value="ECO:0007669"/>
    <property type="project" value="UniProtKB-KW"/>
</dbReference>
<gene>
    <name evidence="5" type="ORF">E7Z79_09360</name>
</gene>
<accession>A0A8T3VIW6</accession>
<dbReference type="Pfam" id="PF00009">
    <property type="entry name" value="GTP_EFTU"/>
    <property type="match status" value="1"/>
</dbReference>
<keyword evidence="2" id="KW-0648">Protein biosynthesis</keyword>
<dbReference type="GO" id="GO:0005829">
    <property type="term" value="C:cytosol"/>
    <property type="evidence" value="ECO:0007669"/>
    <property type="project" value="TreeGrafter"/>
</dbReference>
<dbReference type="EMBL" id="SUTK01000088">
    <property type="protein sequence ID" value="MBE6502628.1"/>
    <property type="molecule type" value="Genomic_DNA"/>
</dbReference>
<proteinExistence type="predicted"/>
<dbReference type="Proteomes" id="UP000783037">
    <property type="component" value="Unassembled WGS sequence"/>
</dbReference>
<feature type="domain" description="Tr-type G" evidence="4">
    <location>
        <begin position="7"/>
        <end position="53"/>
    </location>
</feature>
<evidence type="ECO:0000313" key="6">
    <source>
        <dbReference type="Proteomes" id="UP000783037"/>
    </source>
</evidence>